<dbReference type="SUPFAM" id="SSF56112">
    <property type="entry name" value="Protein kinase-like (PK-like)"/>
    <property type="match status" value="1"/>
</dbReference>
<keyword evidence="2" id="KW-0808">Transferase</keyword>
<protein>
    <recommendedName>
        <fullName evidence="6">Ig-like domain-containing protein</fullName>
    </recommendedName>
</protein>
<evidence type="ECO:0000256" key="2">
    <source>
        <dbReference type="ARBA" id="ARBA00022679"/>
    </source>
</evidence>
<evidence type="ECO:0000256" key="3">
    <source>
        <dbReference type="ARBA" id="ARBA00022741"/>
    </source>
</evidence>
<sequence>MWSPCHPSFPSYPYSDSPTNGELLAYEVFTLKRLDSSQGNNFNNSNRPSDNMDGGLKQTFGGYEENQTHQKTAVPQIPVAPLSFSLRSPRVGTVSPLISPQTPGGGKEPFIPSSPAHKGNSFWAVVPPMPPSPASRPGSFSFPNDNSCGGDSLGRGMASFHRNSSHRQPGKQGVCQGRNWKGFYCAQIDSLSATLFNCNLICLLSLQLLNPNFIYDEFLIPLSDASCESGDNVTLRCKVCGRPRAIVSWRGPDNSILSNNGRHSIAYRYKLVSNQYVLMSLSYLMLCCPFPLDHCSETGEASLRVLGVVTYVLLSGASPFLDESLEETCLNICRLDFSFPDDYFQGVSTEAKDFVCLLLQGEPERRPSAGFCLQYPWLQPRGVAGGGYGHVNHTQPPSPSHYATQLDTSRLISFIERRKHQNDVRPVGTIKSFLQSRLYNHT</sequence>
<evidence type="ECO:0000259" key="6">
    <source>
        <dbReference type="PROSITE" id="PS50835"/>
    </source>
</evidence>
<evidence type="ECO:0000256" key="1">
    <source>
        <dbReference type="ARBA" id="ARBA00022527"/>
    </source>
</evidence>
<dbReference type="InterPro" id="IPR007110">
    <property type="entry name" value="Ig-like_dom"/>
</dbReference>
<reference evidence="7 8" key="1">
    <citation type="submission" date="2021-06" db="EMBL/GenBank/DDBJ databases">
        <authorList>
            <person name="Palmer J.M."/>
        </authorList>
    </citation>
    <scope>NUCLEOTIDE SEQUENCE [LARGE SCALE GENOMIC DNA]</scope>
    <source>
        <strain evidence="7 8">XC_2019</strain>
        <tissue evidence="7">Muscle</tissue>
    </source>
</reference>
<feature type="domain" description="Ig-like" evidence="6">
    <location>
        <begin position="211"/>
        <end position="249"/>
    </location>
</feature>
<evidence type="ECO:0000313" key="7">
    <source>
        <dbReference type="EMBL" id="MEQ2206800.1"/>
    </source>
</evidence>
<dbReference type="Pfam" id="PF07679">
    <property type="entry name" value="I-set"/>
    <property type="match status" value="1"/>
</dbReference>
<gene>
    <name evidence="7" type="ORF">XENOCAPTIV_003052</name>
</gene>
<dbReference type="EMBL" id="JAHRIN010043325">
    <property type="protein sequence ID" value="MEQ2206800.1"/>
    <property type="molecule type" value="Genomic_DNA"/>
</dbReference>
<name>A0ABV0RF65_9TELE</name>
<dbReference type="SUPFAM" id="SSF48726">
    <property type="entry name" value="Immunoglobulin"/>
    <property type="match status" value="1"/>
</dbReference>
<dbReference type="Proteomes" id="UP001434883">
    <property type="component" value="Unassembled WGS sequence"/>
</dbReference>
<dbReference type="PROSITE" id="PS50835">
    <property type="entry name" value="IG_LIKE"/>
    <property type="match status" value="1"/>
</dbReference>
<keyword evidence="8" id="KW-1185">Reference proteome</keyword>
<dbReference type="InterPro" id="IPR013098">
    <property type="entry name" value="Ig_I-set"/>
</dbReference>
<evidence type="ECO:0000256" key="4">
    <source>
        <dbReference type="ARBA" id="ARBA00022777"/>
    </source>
</evidence>
<dbReference type="PANTHER" id="PTHR24342">
    <property type="entry name" value="SERINE/THREONINE-PROTEIN KINASE 17"/>
    <property type="match status" value="1"/>
</dbReference>
<dbReference type="InterPro" id="IPR011009">
    <property type="entry name" value="Kinase-like_dom_sf"/>
</dbReference>
<keyword evidence="4" id="KW-0418">Kinase</keyword>
<dbReference type="PANTHER" id="PTHR24342:SF21">
    <property type="entry name" value="TRIO RHO GUANINE NUCLEOTIDE EXCHANGE FACTOR"/>
    <property type="match status" value="1"/>
</dbReference>
<proteinExistence type="predicted"/>
<keyword evidence="5" id="KW-0067">ATP-binding</keyword>
<organism evidence="7 8">
    <name type="scientific">Xenoophorus captivus</name>
    <dbReference type="NCBI Taxonomy" id="1517983"/>
    <lineage>
        <taxon>Eukaryota</taxon>
        <taxon>Metazoa</taxon>
        <taxon>Chordata</taxon>
        <taxon>Craniata</taxon>
        <taxon>Vertebrata</taxon>
        <taxon>Euteleostomi</taxon>
        <taxon>Actinopterygii</taxon>
        <taxon>Neopterygii</taxon>
        <taxon>Teleostei</taxon>
        <taxon>Neoteleostei</taxon>
        <taxon>Acanthomorphata</taxon>
        <taxon>Ovalentaria</taxon>
        <taxon>Atherinomorphae</taxon>
        <taxon>Cyprinodontiformes</taxon>
        <taxon>Goodeidae</taxon>
        <taxon>Xenoophorus</taxon>
    </lineage>
</organism>
<dbReference type="Gene3D" id="2.60.40.10">
    <property type="entry name" value="Immunoglobulins"/>
    <property type="match status" value="1"/>
</dbReference>
<keyword evidence="3" id="KW-0547">Nucleotide-binding</keyword>
<evidence type="ECO:0000256" key="5">
    <source>
        <dbReference type="ARBA" id="ARBA00022840"/>
    </source>
</evidence>
<dbReference type="InterPro" id="IPR036179">
    <property type="entry name" value="Ig-like_dom_sf"/>
</dbReference>
<evidence type="ECO:0000313" key="8">
    <source>
        <dbReference type="Proteomes" id="UP001434883"/>
    </source>
</evidence>
<keyword evidence="1" id="KW-0723">Serine/threonine-protein kinase</keyword>
<dbReference type="InterPro" id="IPR013783">
    <property type="entry name" value="Ig-like_fold"/>
</dbReference>
<comment type="caution">
    <text evidence="7">The sequence shown here is derived from an EMBL/GenBank/DDBJ whole genome shotgun (WGS) entry which is preliminary data.</text>
</comment>
<accession>A0ABV0RF65</accession>
<dbReference type="Gene3D" id="1.10.510.10">
    <property type="entry name" value="Transferase(Phosphotransferase) domain 1"/>
    <property type="match status" value="1"/>
</dbReference>